<organism evidence="2 3">
    <name type="scientific">Mycena metata</name>
    <dbReference type="NCBI Taxonomy" id="1033252"/>
    <lineage>
        <taxon>Eukaryota</taxon>
        <taxon>Fungi</taxon>
        <taxon>Dikarya</taxon>
        <taxon>Basidiomycota</taxon>
        <taxon>Agaricomycotina</taxon>
        <taxon>Agaricomycetes</taxon>
        <taxon>Agaricomycetidae</taxon>
        <taxon>Agaricales</taxon>
        <taxon>Marasmiineae</taxon>
        <taxon>Mycenaceae</taxon>
        <taxon>Mycena</taxon>
    </lineage>
</organism>
<evidence type="ECO:0000313" key="3">
    <source>
        <dbReference type="Proteomes" id="UP001215598"/>
    </source>
</evidence>
<evidence type="ECO:0000256" key="1">
    <source>
        <dbReference type="SAM" id="MobiDB-lite"/>
    </source>
</evidence>
<dbReference type="EMBL" id="JARKIB010000061">
    <property type="protein sequence ID" value="KAJ7751604.1"/>
    <property type="molecule type" value="Genomic_DNA"/>
</dbReference>
<feature type="region of interest" description="Disordered" evidence="1">
    <location>
        <begin position="71"/>
        <end position="96"/>
    </location>
</feature>
<dbReference type="AlphaFoldDB" id="A0AAD7NAI6"/>
<reference evidence="2" key="1">
    <citation type="submission" date="2023-03" db="EMBL/GenBank/DDBJ databases">
        <title>Massive genome expansion in bonnet fungi (Mycena s.s.) driven by repeated elements and novel gene families across ecological guilds.</title>
        <authorList>
            <consortium name="Lawrence Berkeley National Laboratory"/>
            <person name="Harder C.B."/>
            <person name="Miyauchi S."/>
            <person name="Viragh M."/>
            <person name="Kuo A."/>
            <person name="Thoen E."/>
            <person name="Andreopoulos B."/>
            <person name="Lu D."/>
            <person name="Skrede I."/>
            <person name="Drula E."/>
            <person name="Henrissat B."/>
            <person name="Morin E."/>
            <person name="Kohler A."/>
            <person name="Barry K."/>
            <person name="LaButti K."/>
            <person name="Morin E."/>
            <person name="Salamov A."/>
            <person name="Lipzen A."/>
            <person name="Mereny Z."/>
            <person name="Hegedus B."/>
            <person name="Baldrian P."/>
            <person name="Stursova M."/>
            <person name="Weitz H."/>
            <person name="Taylor A."/>
            <person name="Grigoriev I.V."/>
            <person name="Nagy L.G."/>
            <person name="Martin F."/>
            <person name="Kauserud H."/>
        </authorList>
    </citation>
    <scope>NUCLEOTIDE SEQUENCE</scope>
    <source>
        <strain evidence="2">CBHHK182m</strain>
    </source>
</reference>
<comment type="caution">
    <text evidence="2">The sequence shown here is derived from an EMBL/GenBank/DDBJ whole genome shotgun (WGS) entry which is preliminary data.</text>
</comment>
<gene>
    <name evidence="2" type="ORF">B0H16DRAFT_1887451</name>
</gene>
<protein>
    <submittedName>
        <fullName evidence="2">Uncharacterized protein</fullName>
    </submittedName>
</protein>
<evidence type="ECO:0000313" key="2">
    <source>
        <dbReference type="EMBL" id="KAJ7751604.1"/>
    </source>
</evidence>
<sequence>MLSRRRVRQNSGSEDDWRGVRDRRRWYKRRPSPEFETKTAIRDSADRYYCLGLNIALDLVSTTQKNPRDLFNPAACHKTSGQRSPRREGGAAGWPWPSCSCRSC</sequence>
<name>A0AAD7NAI6_9AGAR</name>
<keyword evidence="3" id="KW-1185">Reference proteome</keyword>
<proteinExistence type="predicted"/>
<accession>A0AAD7NAI6</accession>
<dbReference type="Proteomes" id="UP001215598">
    <property type="component" value="Unassembled WGS sequence"/>
</dbReference>